<evidence type="ECO:0000256" key="1">
    <source>
        <dbReference type="SAM" id="MobiDB-lite"/>
    </source>
</evidence>
<comment type="caution">
    <text evidence="2">The sequence shown here is derived from an EMBL/GenBank/DDBJ whole genome shotgun (WGS) entry which is preliminary data.</text>
</comment>
<organism evidence="2">
    <name type="scientific">marine sediment metagenome</name>
    <dbReference type="NCBI Taxonomy" id="412755"/>
    <lineage>
        <taxon>unclassified sequences</taxon>
        <taxon>metagenomes</taxon>
        <taxon>ecological metagenomes</taxon>
    </lineage>
</organism>
<dbReference type="AlphaFoldDB" id="A0A0F9I7T4"/>
<proteinExistence type="predicted"/>
<gene>
    <name evidence="2" type="ORF">LCGC14_1974800</name>
</gene>
<reference evidence="2" key="1">
    <citation type="journal article" date="2015" name="Nature">
        <title>Complex archaea that bridge the gap between prokaryotes and eukaryotes.</title>
        <authorList>
            <person name="Spang A."/>
            <person name="Saw J.H."/>
            <person name="Jorgensen S.L."/>
            <person name="Zaremba-Niedzwiedzka K."/>
            <person name="Martijn J."/>
            <person name="Lind A.E."/>
            <person name="van Eijk R."/>
            <person name="Schleper C."/>
            <person name="Guy L."/>
            <person name="Ettema T.J."/>
        </authorList>
    </citation>
    <scope>NUCLEOTIDE SEQUENCE</scope>
</reference>
<evidence type="ECO:0000313" key="2">
    <source>
        <dbReference type="EMBL" id="KKL83432.1"/>
    </source>
</evidence>
<dbReference type="EMBL" id="LAZR01021980">
    <property type="protein sequence ID" value="KKL83432.1"/>
    <property type="molecule type" value="Genomic_DNA"/>
</dbReference>
<sequence>MSLVVHSFAGWLNPQEITYGGSAGTSDGAGVLTLNHGTGQAQGVVILDTTGTKTIKSALIKNFSTTLKSGESAGTEREVYSHVVQVEIIPFFIQILLELKTVSVSATDYKFRLTDDDVMGNSNSSSTDFKYGHGNKYDLKLILDGTNWKLYVDGVEEISVAATRRLLQTGPAPNLRSLGTADGATDTKNEGYAFVSYDDMTDEPSADMNFGQLTLDGESATYADYNRGPAGPAHPEEENVDDWESGDADDSTTFDTFDAAVGVTKLQAYTTVTFVPINDQQAVSIVIRHRANVGAKFSAGNAFAYDGTDIAHLDAGIPSTSYSTIKRLLRLAPGDITWDSWNDWANLEIGHRTITDPDEDTENIELTAIHGEVLDLSLPSAVANPGDPQNFRRQVIL</sequence>
<accession>A0A0F9I7T4</accession>
<feature type="compositionally biased region" description="Acidic residues" evidence="1">
    <location>
        <begin position="238"/>
        <end position="248"/>
    </location>
</feature>
<protein>
    <submittedName>
        <fullName evidence="2">Uncharacterized protein</fullName>
    </submittedName>
</protein>
<name>A0A0F9I7T4_9ZZZZ</name>
<feature type="region of interest" description="Disordered" evidence="1">
    <location>
        <begin position="225"/>
        <end position="248"/>
    </location>
</feature>